<dbReference type="KEGG" id="pdio:PDMSB3_2561"/>
<name>A0A5Q4ZCX5_9BURK</name>
<proteinExistence type="predicted"/>
<dbReference type="AlphaFoldDB" id="A0A5Q4ZCX5"/>
<sequence length="70" mass="7591">MDARRRGYDTTQLSRDQASIARAVAALQADYGVRDFGIPTELADFDAVDATASRRARHALRTCSGLAAFC</sequence>
<evidence type="ECO:0000313" key="1">
    <source>
        <dbReference type="EMBL" id="VVD29017.1"/>
    </source>
</evidence>
<dbReference type="Proteomes" id="UP000325811">
    <property type="component" value="Chromosome I"/>
</dbReference>
<gene>
    <name evidence="1" type="ORF">PDMSB3_2561</name>
</gene>
<evidence type="ECO:0000313" key="2">
    <source>
        <dbReference type="Proteomes" id="UP000325811"/>
    </source>
</evidence>
<keyword evidence="2" id="KW-1185">Reference proteome</keyword>
<protein>
    <submittedName>
        <fullName evidence="1">Uncharacterized protein</fullName>
    </submittedName>
</protein>
<reference evidence="1 2" key="1">
    <citation type="submission" date="2019-08" db="EMBL/GenBank/DDBJ databases">
        <authorList>
            <person name="Herpell B J."/>
        </authorList>
    </citation>
    <scope>NUCLEOTIDE SEQUENCE [LARGE SCALE GENOMIC DNA]</scope>
    <source>
        <strain evidence="2">Msb3</strain>
    </source>
</reference>
<organism evidence="1 2">
    <name type="scientific">Paraburkholderia dioscoreae</name>
    <dbReference type="NCBI Taxonomy" id="2604047"/>
    <lineage>
        <taxon>Bacteria</taxon>
        <taxon>Pseudomonadati</taxon>
        <taxon>Pseudomonadota</taxon>
        <taxon>Betaproteobacteria</taxon>
        <taxon>Burkholderiales</taxon>
        <taxon>Burkholderiaceae</taxon>
        <taxon>Paraburkholderia</taxon>
    </lineage>
</organism>
<accession>A0A5Q4ZCX5</accession>
<dbReference type="EMBL" id="LR699553">
    <property type="protein sequence ID" value="VVD29017.1"/>
    <property type="molecule type" value="Genomic_DNA"/>
</dbReference>